<dbReference type="EMBL" id="CP023778">
    <property type="protein sequence ID" value="ATL68642.1"/>
    <property type="molecule type" value="Genomic_DNA"/>
</dbReference>
<evidence type="ECO:0000256" key="1">
    <source>
        <dbReference type="SAM" id="Phobius"/>
    </source>
</evidence>
<proteinExistence type="predicted"/>
<feature type="transmembrane region" description="Helical" evidence="1">
    <location>
        <begin position="81"/>
        <end position="98"/>
    </location>
</feature>
<evidence type="ECO:0000313" key="3">
    <source>
        <dbReference type="Proteomes" id="UP000221961"/>
    </source>
</evidence>
<keyword evidence="1" id="KW-1133">Transmembrane helix</keyword>
<feature type="transmembrane region" description="Helical" evidence="1">
    <location>
        <begin position="21"/>
        <end position="46"/>
    </location>
</feature>
<dbReference type="AlphaFoldDB" id="A0A291RNF3"/>
<protein>
    <submittedName>
        <fullName evidence="2">Uncharacterized protein</fullName>
    </submittedName>
</protein>
<dbReference type="PROSITE" id="PS51257">
    <property type="entry name" value="PROKAR_LIPOPROTEIN"/>
    <property type="match status" value="1"/>
</dbReference>
<feature type="transmembrane region" description="Helical" evidence="1">
    <location>
        <begin position="52"/>
        <end position="69"/>
    </location>
</feature>
<gene>
    <name evidence="2" type="ORF">CRH09_23075</name>
</gene>
<keyword evidence="1" id="KW-0812">Transmembrane</keyword>
<dbReference type="KEGG" id="ntp:CRH09_23075"/>
<evidence type="ECO:0000313" key="2">
    <source>
        <dbReference type="EMBL" id="ATL68642.1"/>
    </source>
</evidence>
<organism evidence="2 3">
    <name type="scientific">Nocardia terpenica</name>
    <dbReference type="NCBI Taxonomy" id="455432"/>
    <lineage>
        <taxon>Bacteria</taxon>
        <taxon>Bacillati</taxon>
        <taxon>Actinomycetota</taxon>
        <taxon>Actinomycetes</taxon>
        <taxon>Mycobacteriales</taxon>
        <taxon>Nocardiaceae</taxon>
        <taxon>Nocardia</taxon>
    </lineage>
</organism>
<feature type="transmembrane region" description="Helical" evidence="1">
    <location>
        <begin position="110"/>
        <end position="128"/>
    </location>
</feature>
<dbReference type="Proteomes" id="UP000221961">
    <property type="component" value="Chromosome"/>
</dbReference>
<keyword evidence="1" id="KW-0472">Membrane</keyword>
<reference evidence="2 3" key="1">
    <citation type="submission" date="2017-10" db="EMBL/GenBank/DDBJ databases">
        <title>Comparative genomics between pathogenic Norcardia.</title>
        <authorList>
            <person name="Zeng L."/>
        </authorList>
    </citation>
    <scope>NUCLEOTIDE SEQUENCE [LARGE SCALE GENOMIC DNA]</scope>
    <source>
        <strain evidence="2 3">NC_YFY_NT001</strain>
    </source>
</reference>
<name>A0A291RNF3_9NOCA</name>
<accession>A0A291RNF3</accession>
<sequence>MAAFAIRAYRLPRLAGKAPGPWVVGAASLVATSACWGPSVLVTAAWYEWVGVIVWFLIAGGGAIVVSRWSRRGGWDQRHRFALAAGAVLTYVWAAFPLGPEQPGDPTVDLIGNVVFGAVGIVLLVLAARAARRDDELGCCRRGQVR</sequence>